<dbReference type="OrthoDB" id="4062651at2759"/>
<gene>
    <name evidence="10" type="ORF">FOA43_003246</name>
</gene>
<dbReference type="SUPFAM" id="SSF56112">
    <property type="entry name" value="Protein kinase-like (PK-like)"/>
    <property type="match status" value="1"/>
</dbReference>
<dbReference type="Gene3D" id="1.10.510.10">
    <property type="entry name" value="Transferase(Phosphotransferase) domain 1"/>
    <property type="match status" value="1"/>
</dbReference>
<dbReference type="InterPro" id="IPR008271">
    <property type="entry name" value="Ser/Thr_kinase_AS"/>
</dbReference>
<dbReference type="GO" id="GO:0005524">
    <property type="term" value="F:ATP binding"/>
    <property type="evidence" value="ECO:0007669"/>
    <property type="project" value="UniProtKB-KW"/>
</dbReference>
<dbReference type="GO" id="GO:0004674">
    <property type="term" value="F:protein serine/threonine kinase activity"/>
    <property type="evidence" value="ECO:0007669"/>
    <property type="project" value="UniProtKB-KW"/>
</dbReference>
<dbReference type="InterPro" id="IPR000719">
    <property type="entry name" value="Prot_kinase_dom"/>
</dbReference>
<dbReference type="PANTHER" id="PTHR43895:SF32">
    <property type="entry name" value="SERINE_THREONINE-PROTEIN KINASE CHK1"/>
    <property type="match status" value="1"/>
</dbReference>
<keyword evidence="4" id="KW-0547">Nucleotide-binding</keyword>
<proteinExistence type="predicted"/>
<reference evidence="10" key="1">
    <citation type="submission" date="2020-10" db="EMBL/GenBank/DDBJ databases">
        <authorList>
            <person name="Roach M.J.R."/>
        </authorList>
    </citation>
    <scope>NUCLEOTIDE SEQUENCE</scope>
    <source>
        <strain evidence="10">CBS 1945</strain>
    </source>
</reference>
<keyword evidence="2" id="KW-0723">Serine/threonine-protein kinase</keyword>
<sequence length="313" mass="37433">MVITVPWFRKKNRQLRNHYTFPKKYGTKKRLVNKGSTAKVYMYQKDAQTYAIKLFNPREPHETRQLYMETIEHEMLIHRKLRLNNNGRFVVDLLEVFTINRDNVYYVMEYLPFNLERIYNRFGYMMEREIRLCYFRQLVQALQFLQSRDISHRDIKPQNCCIDYEGRLKLVDFGSSIRGQYAVGLAGSRKYAAAEVYRGQRYDSFKADVWSLGVCLVLLYYCSDCRWKMARDDSFYEAYCRHRSLDMVVKVPGNVELSQIYDHDSVDRTILSLLDPDPQLRPELATLQLEHWFQAIPDHSQPDHCINHKKYLC</sequence>
<dbReference type="Proteomes" id="UP000662931">
    <property type="component" value="Chromosome 4"/>
</dbReference>
<dbReference type="InterPro" id="IPR011009">
    <property type="entry name" value="Kinase-like_dom_sf"/>
</dbReference>
<dbReference type="EMBL" id="CP064815">
    <property type="protein sequence ID" value="QPG75862.1"/>
    <property type="molecule type" value="Genomic_DNA"/>
</dbReference>
<dbReference type="PANTHER" id="PTHR43895">
    <property type="entry name" value="CALCIUM/CALMODULIN-DEPENDENT PROTEIN KINASE KINASE-RELATED"/>
    <property type="match status" value="1"/>
</dbReference>
<keyword evidence="11" id="KW-1185">Reference proteome</keyword>
<keyword evidence="5" id="KW-0418">Kinase</keyword>
<dbReference type="KEGG" id="bnn:FOA43_003246"/>
<evidence type="ECO:0000256" key="1">
    <source>
        <dbReference type="ARBA" id="ARBA00012513"/>
    </source>
</evidence>
<evidence type="ECO:0000256" key="6">
    <source>
        <dbReference type="ARBA" id="ARBA00022840"/>
    </source>
</evidence>
<protein>
    <recommendedName>
        <fullName evidence="1">non-specific serine/threonine protein kinase</fullName>
        <ecNumber evidence="1">2.7.11.1</ecNumber>
    </recommendedName>
</protein>
<evidence type="ECO:0000256" key="8">
    <source>
        <dbReference type="ARBA" id="ARBA00048679"/>
    </source>
</evidence>
<evidence type="ECO:0000256" key="7">
    <source>
        <dbReference type="ARBA" id="ARBA00047899"/>
    </source>
</evidence>
<dbReference type="PROSITE" id="PS00108">
    <property type="entry name" value="PROTEIN_KINASE_ST"/>
    <property type="match status" value="1"/>
</dbReference>
<feature type="domain" description="Protein kinase" evidence="9">
    <location>
        <begin position="26"/>
        <end position="293"/>
    </location>
</feature>
<evidence type="ECO:0000256" key="2">
    <source>
        <dbReference type="ARBA" id="ARBA00022527"/>
    </source>
</evidence>
<keyword evidence="6" id="KW-0067">ATP-binding</keyword>
<comment type="catalytic activity">
    <reaction evidence="7">
        <text>L-threonyl-[protein] + ATP = O-phospho-L-threonyl-[protein] + ADP + H(+)</text>
        <dbReference type="Rhea" id="RHEA:46608"/>
        <dbReference type="Rhea" id="RHEA-COMP:11060"/>
        <dbReference type="Rhea" id="RHEA-COMP:11605"/>
        <dbReference type="ChEBI" id="CHEBI:15378"/>
        <dbReference type="ChEBI" id="CHEBI:30013"/>
        <dbReference type="ChEBI" id="CHEBI:30616"/>
        <dbReference type="ChEBI" id="CHEBI:61977"/>
        <dbReference type="ChEBI" id="CHEBI:456216"/>
        <dbReference type="EC" id="2.7.11.1"/>
    </reaction>
</comment>
<organism evidence="10 11">
    <name type="scientific">Eeniella nana</name>
    <name type="common">Yeast</name>
    <name type="synonym">Brettanomyces nanus</name>
    <dbReference type="NCBI Taxonomy" id="13502"/>
    <lineage>
        <taxon>Eukaryota</taxon>
        <taxon>Fungi</taxon>
        <taxon>Dikarya</taxon>
        <taxon>Ascomycota</taxon>
        <taxon>Saccharomycotina</taxon>
        <taxon>Pichiomycetes</taxon>
        <taxon>Pichiales</taxon>
        <taxon>Pichiaceae</taxon>
        <taxon>Brettanomyces</taxon>
    </lineage>
</organism>
<keyword evidence="3" id="KW-0808">Transferase</keyword>
<dbReference type="EC" id="2.7.11.1" evidence="1"/>
<dbReference type="RefSeq" id="XP_038779427.1">
    <property type="nucleotide sequence ID" value="XM_038923499.1"/>
</dbReference>
<dbReference type="PROSITE" id="PS50011">
    <property type="entry name" value="PROTEIN_KINASE_DOM"/>
    <property type="match status" value="1"/>
</dbReference>
<dbReference type="GO" id="GO:0007165">
    <property type="term" value="P:signal transduction"/>
    <property type="evidence" value="ECO:0007669"/>
    <property type="project" value="TreeGrafter"/>
</dbReference>
<comment type="catalytic activity">
    <reaction evidence="8">
        <text>L-seryl-[protein] + ATP = O-phospho-L-seryl-[protein] + ADP + H(+)</text>
        <dbReference type="Rhea" id="RHEA:17989"/>
        <dbReference type="Rhea" id="RHEA-COMP:9863"/>
        <dbReference type="Rhea" id="RHEA-COMP:11604"/>
        <dbReference type="ChEBI" id="CHEBI:15378"/>
        <dbReference type="ChEBI" id="CHEBI:29999"/>
        <dbReference type="ChEBI" id="CHEBI:30616"/>
        <dbReference type="ChEBI" id="CHEBI:83421"/>
        <dbReference type="ChEBI" id="CHEBI:456216"/>
        <dbReference type="EC" id="2.7.11.1"/>
    </reaction>
</comment>
<evidence type="ECO:0000256" key="3">
    <source>
        <dbReference type="ARBA" id="ARBA00022679"/>
    </source>
</evidence>
<dbReference type="SMART" id="SM00220">
    <property type="entry name" value="S_TKc"/>
    <property type="match status" value="1"/>
</dbReference>
<evidence type="ECO:0000259" key="9">
    <source>
        <dbReference type="PROSITE" id="PS50011"/>
    </source>
</evidence>
<name>A0A875S7E2_EENNA</name>
<accession>A0A875S7E2</accession>
<dbReference type="GeneID" id="62196646"/>
<evidence type="ECO:0000313" key="10">
    <source>
        <dbReference type="EMBL" id="QPG75862.1"/>
    </source>
</evidence>
<dbReference type="AlphaFoldDB" id="A0A875S7E2"/>
<dbReference type="Pfam" id="PF00069">
    <property type="entry name" value="Pkinase"/>
    <property type="match status" value="1"/>
</dbReference>
<evidence type="ECO:0000313" key="11">
    <source>
        <dbReference type="Proteomes" id="UP000662931"/>
    </source>
</evidence>
<evidence type="ECO:0000256" key="5">
    <source>
        <dbReference type="ARBA" id="ARBA00022777"/>
    </source>
</evidence>
<evidence type="ECO:0000256" key="4">
    <source>
        <dbReference type="ARBA" id="ARBA00022741"/>
    </source>
</evidence>